<dbReference type="PRINTS" id="PR00420">
    <property type="entry name" value="RNGMNOXGNASE"/>
</dbReference>
<accession>A0ABM5WG13</accession>
<keyword evidence="11" id="KW-1185">Reference proteome</keyword>
<dbReference type="Proteomes" id="UP000060277">
    <property type="component" value="Chromosome"/>
</dbReference>
<dbReference type="NCBIfam" id="TIGR01988">
    <property type="entry name" value="Ubi-OHases"/>
    <property type="match status" value="1"/>
</dbReference>
<keyword evidence="4" id="KW-0285">Flavoprotein</keyword>
<evidence type="ECO:0000256" key="7">
    <source>
        <dbReference type="ARBA" id="ARBA00023033"/>
    </source>
</evidence>
<organism evidence="10 11">
    <name type="scientific">Pandoraea norimbergensis</name>
    <dbReference type="NCBI Taxonomy" id="93219"/>
    <lineage>
        <taxon>Bacteria</taxon>
        <taxon>Pseudomonadati</taxon>
        <taxon>Pseudomonadota</taxon>
        <taxon>Betaproteobacteria</taxon>
        <taxon>Burkholderiales</taxon>
        <taxon>Burkholderiaceae</taxon>
        <taxon>Pandoraea</taxon>
    </lineage>
</organism>
<dbReference type="Pfam" id="PF01494">
    <property type="entry name" value="FAD_binding_3"/>
    <property type="match status" value="1"/>
</dbReference>
<dbReference type="SUPFAM" id="SSF51905">
    <property type="entry name" value="FAD/NAD(P)-binding domain"/>
    <property type="match status" value="1"/>
</dbReference>
<dbReference type="InterPro" id="IPR010971">
    <property type="entry name" value="UbiH/COQ6"/>
</dbReference>
<feature type="domain" description="FAD-binding" evidence="9">
    <location>
        <begin position="15"/>
        <end position="375"/>
    </location>
</feature>
<feature type="region of interest" description="Disordered" evidence="8">
    <location>
        <begin position="371"/>
        <end position="399"/>
    </location>
</feature>
<gene>
    <name evidence="10" type="ORF">AT302_04810</name>
</gene>
<evidence type="ECO:0000313" key="10">
    <source>
        <dbReference type="EMBL" id="ALS59177.1"/>
    </source>
</evidence>
<feature type="compositionally biased region" description="Low complexity" evidence="8">
    <location>
        <begin position="384"/>
        <end position="399"/>
    </location>
</feature>
<evidence type="ECO:0000259" key="9">
    <source>
        <dbReference type="Pfam" id="PF01494"/>
    </source>
</evidence>
<dbReference type="EMBL" id="CP013480">
    <property type="protein sequence ID" value="ALS59177.1"/>
    <property type="molecule type" value="Genomic_DNA"/>
</dbReference>
<comment type="similarity">
    <text evidence="3">Belongs to the UbiH/COQ6 family.</text>
</comment>
<evidence type="ECO:0000256" key="3">
    <source>
        <dbReference type="ARBA" id="ARBA00005349"/>
    </source>
</evidence>
<name>A0ABM5WG13_9BURK</name>
<evidence type="ECO:0000256" key="4">
    <source>
        <dbReference type="ARBA" id="ARBA00022630"/>
    </source>
</evidence>
<evidence type="ECO:0000256" key="8">
    <source>
        <dbReference type="SAM" id="MobiDB-lite"/>
    </source>
</evidence>
<dbReference type="Gene3D" id="3.50.50.60">
    <property type="entry name" value="FAD/NAD(P)-binding domain"/>
    <property type="match status" value="2"/>
</dbReference>
<dbReference type="InterPro" id="IPR002938">
    <property type="entry name" value="FAD-bd"/>
</dbReference>
<evidence type="ECO:0000256" key="6">
    <source>
        <dbReference type="ARBA" id="ARBA00023002"/>
    </source>
</evidence>
<dbReference type="PANTHER" id="PTHR43876:SF7">
    <property type="entry name" value="UBIQUINONE BIOSYNTHESIS MONOOXYGENASE COQ6, MITOCHONDRIAL"/>
    <property type="match status" value="1"/>
</dbReference>
<dbReference type="InterPro" id="IPR036188">
    <property type="entry name" value="FAD/NAD-bd_sf"/>
</dbReference>
<evidence type="ECO:0000313" key="11">
    <source>
        <dbReference type="Proteomes" id="UP000060277"/>
    </source>
</evidence>
<dbReference type="PROSITE" id="PS01304">
    <property type="entry name" value="UBIH"/>
    <property type="match status" value="1"/>
</dbReference>
<dbReference type="Gene3D" id="3.30.9.10">
    <property type="entry name" value="D-Amino Acid Oxidase, subunit A, domain 2"/>
    <property type="match status" value="1"/>
</dbReference>
<reference evidence="11" key="1">
    <citation type="submission" date="2015-12" db="EMBL/GenBank/DDBJ databases">
        <title>Complete genome sequence of Pandoraea norimbergensis DSM 11628.</title>
        <authorList>
            <person name="Ee R."/>
            <person name="Lim Y.-L."/>
            <person name="Yong D."/>
            <person name="Yin W.-F."/>
            <person name="Chan K.-G."/>
        </authorList>
    </citation>
    <scope>NUCLEOTIDE SEQUENCE [LARGE SCALE GENOMIC DNA]</scope>
    <source>
        <strain evidence="11">DSM 11628</strain>
    </source>
</reference>
<keyword evidence="5" id="KW-0274">FAD</keyword>
<dbReference type="InterPro" id="IPR018168">
    <property type="entry name" value="Ubi_Hdrlase_CS"/>
</dbReference>
<keyword evidence="7" id="KW-0503">Monooxygenase</keyword>
<protein>
    <recommendedName>
        <fullName evidence="9">FAD-binding domain-containing protein</fullName>
    </recommendedName>
</protein>
<evidence type="ECO:0000256" key="2">
    <source>
        <dbReference type="ARBA" id="ARBA00004749"/>
    </source>
</evidence>
<keyword evidence="6" id="KW-0560">Oxidoreductase</keyword>
<sequence>MTTTDMTPEPIPRRFDVAIVGAGPVGTALALLLAQRAPQMRVALIDARGPQAGYDDPRALALSHGSREILARAGAWPHPAHAVHAAHASSARANTGLATTPIQHIHVSQARRFGSTEIDFREHGVPALGYVVRYGALMRALDNAMSQVPTRVEHSPQAPLSLGATGASGELAPGLHHFRPYQAIALRQDAQQVTITLGTTADDHAETLHATLAVNAEGGLFESQTSRPRARDYGQTALVGFVTCERPRAGWAWERFTADGPLALLPQDHGYALVWCCSHDEAKRRRNMDDASFLAELHAAFGDRMGRFTTISGRAGFPLGLNALGQVVDGRVAAIGNAAQTLHPVAGQGLNLGLRDAFDLADTLVHHMRGTHEARGSNTTAPHASAANATGTGTGSTSGIPGPAALAAFARRRRADRGMTIRITDLLPRVFGIEAAPVAVLRGMALASLDLVPPLKTAFARQMMFGQRG</sequence>
<proteinExistence type="inferred from homology"/>
<evidence type="ECO:0000256" key="1">
    <source>
        <dbReference type="ARBA" id="ARBA00001974"/>
    </source>
</evidence>
<comment type="pathway">
    <text evidence="2">Cofactor biosynthesis; ubiquinone biosynthesis.</text>
</comment>
<dbReference type="InterPro" id="IPR051205">
    <property type="entry name" value="UbiH/COQ6_monooxygenase"/>
</dbReference>
<evidence type="ECO:0000256" key="5">
    <source>
        <dbReference type="ARBA" id="ARBA00022827"/>
    </source>
</evidence>
<dbReference type="PANTHER" id="PTHR43876">
    <property type="entry name" value="UBIQUINONE BIOSYNTHESIS MONOOXYGENASE COQ6, MITOCHONDRIAL"/>
    <property type="match status" value="1"/>
</dbReference>
<comment type="cofactor">
    <cofactor evidence="1">
        <name>FAD</name>
        <dbReference type="ChEBI" id="CHEBI:57692"/>
    </cofactor>
</comment>